<feature type="chain" id="PRO_5015688940" description="Outer membrane protein beta-barrel domain-containing protein" evidence="1">
    <location>
        <begin position="22"/>
        <end position="218"/>
    </location>
</feature>
<gene>
    <name evidence="2" type="ORF">HME7025_02518</name>
</gene>
<evidence type="ECO:0000256" key="1">
    <source>
        <dbReference type="SAM" id="SignalP"/>
    </source>
</evidence>
<dbReference type="EMBL" id="CP029346">
    <property type="protein sequence ID" value="AWL10358.1"/>
    <property type="molecule type" value="Genomic_DNA"/>
</dbReference>
<feature type="signal peptide" evidence="1">
    <location>
        <begin position="1"/>
        <end position="21"/>
    </location>
</feature>
<accession>A0A2S2DY83</accession>
<evidence type="ECO:0008006" key="4">
    <source>
        <dbReference type="Google" id="ProtNLM"/>
    </source>
</evidence>
<dbReference type="KEGG" id="psez:HME7025_02518"/>
<proteinExistence type="predicted"/>
<evidence type="ECO:0000313" key="2">
    <source>
        <dbReference type="EMBL" id="AWL10358.1"/>
    </source>
</evidence>
<reference evidence="3" key="1">
    <citation type="submission" date="2018-05" db="EMBL/GenBank/DDBJ databases">
        <title>Pseudarcicella sp. HME7025 Genome sequencing and assembly.</title>
        <authorList>
            <person name="Kim H."/>
            <person name="Kang H."/>
            <person name="Joh K."/>
        </authorList>
    </citation>
    <scope>NUCLEOTIDE SEQUENCE [LARGE SCALE GENOMIC DNA]</scope>
    <source>
        <strain evidence="3">HME7025</strain>
    </source>
</reference>
<organism evidence="2 3">
    <name type="scientific">Aquirufa nivalisilvae</name>
    <dbReference type="NCBI Taxonomy" id="2516557"/>
    <lineage>
        <taxon>Bacteria</taxon>
        <taxon>Pseudomonadati</taxon>
        <taxon>Bacteroidota</taxon>
        <taxon>Cytophagia</taxon>
        <taxon>Cytophagales</taxon>
        <taxon>Flectobacillaceae</taxon>
        <taxon>Aquirufa</taxon>
    </lineage>
</organism>
<name>A0A2S2DY83_9BACT</name>
<protein>
    <recommendedName>
        <fullName evidence="4">Outer membrane protein beta-barrel domain-containing protein</fullName>
    </recommendedName>
</protein>
<dbReference type="OrthoDB" id="675324at2"/>
<keyword evidence="3" id="KW-1185">Reference proteome</keyword>
<dbReference type="Proteomes" id="UP000245468">
    <property type="component" value="Chromosome"/>
</dbReference>
<evidence type="ECO:0000313" key="3">
    <source>
        <dbReference type="Proteomes" id="UP000245468"/>
    </source>
</evidence>
<sequence>MKNGLLLLGSILLFGSTTLLSQQSAPPPAPTPVEVMFGNNRMNFQLILNKSIDAKGKFSFFNVTNGAVDYHNKNEETEIVVVNTINYDLGNNFKASAGAQWHFKLGLVPLVGVQYFKANPTWLLLVSPNICLLPTTNMEVVSLVEFKPSLNPKTRLYTRGQLLYNQVLDGGIHARSGYTFRAGISRQKFTYGIGMNFDYYGPFKAEKLNTGVFVRISL</sequence>
<dbReference type="RefSeq" id="WP_109324580.1">
    <property type="nucleotide sequence ID" value="NZ_CP029346.1"/>
</dbReference>
<keyword evidence="1" id="KW-0732">Signal</keyword>
<dbReference type="AlphaFoldDB" id="A0A2S2DY83"/>